<dbReference type="PANTHER" id="PTHR13285:SF18">
    <property type="entry name" value="PROTEIN-CYSTEINE N-PALMITOYLTRANSFERASE RASP"/>
    <property type="match status" value="1"/>
</dbReference>
<dbReference type="InterPro" id="IPR004299">
    <property type="entry name" value="MBOAT_fam"/>
</dbReference>
<feature type="transmembrane region" description="Helical" evidence="8">
    <location>
        <begin position="439"/>
        <end position="464"/>
    </location>
</feature>
<evidence type="ECO:0000256" key="6">
    <source>
        <dbReference type="ARBA" id="ARBA00023136"/>
    </source>
</evidence>
<evidence type="ECO:0000256" key="1">
    <source>
        <dbReference type="ARBA" id="ARBA00004651"/>
    </source>
</evidence>
<dbReference type="PANTHER" id="PTHR13285">
    <property type="entry name" value="ACYLTRANSFERASE"/>
    <property type="match status" value="1"/>
</dbReference>
<keyword evidence="4 8" id="KW-0812">Transmembrane</keyword>
<dbReference type="InterPro" id="IPR028362">
    <property type="entry name" value="AlgI"/>
</dbReference>
<evidence type="ECO:0000256" key="8">
    <source>
        <dbReference type="SAM" id="Phobius"/>
    </source>
</evidence>
<evidence type="ECO:0000256" key="3">
    <source>
        <dbReference type="ARBA" id="ARBA00022475"/>
    </source>
</evidence>
<feature type="transmembrane region" description="Helical" evidence="8">
    <location>
        <begin position="219"/>
        <end position="238"/>
    </location>
</feature>
<feature type="transmembrane region" description="Helical" evidence="8">
    <location>
        <begin position="325"/>
        <end position="343"/>
    </location>
</feature>
<keyword evidence="3 7" id="KW-1003">Cell membrane</keyword>
<dbReference type="Pfam" id="PF03062">
    <property type="entry name" value="MBOAT"/>
    <property type="match status" value="1"/>
</dbReference>
<evidence type="ECO:0000313" key="9">
    <source>
        <dbReference type="EMBL" id="MBU9724633.1"/>
    </source>
</evidence>
<name>A0ABS6K1A9_9FIRM</name>
<evidence type="ECO:0000256" key="4">
    <source>
        <dbReference type="ARBA" id="ARBA00022692"/>
    </source>
</evidence>
<keyword evidence="6 7" id="KW-0472">Membrane</keyword>
<keyword evidence="5 8" id="KW-1133">Transmembrane helix</keyword>
<feature type="transmembrane region" description="Helical" evidence="8">
    <location>
        <begin position="27"/>
        <end position="42"/>
    </location>
</feature>
<dbReference type="EMBL" id="JAHQCX010000001">
    <property type="protein sequence ID" value="MBU9724633.1"/>
    <property type="molecule type" value="Genomic_DNA"/>
</dbReference>
<dbReference type="PIRSF" id="PIRSF016636">
    <property type="entry name" value="AlgI_DltB"/>
    <property type="match status" value="1"/>
</dbReference>
<dbReference type="RefSeq" id="WP_158351711.1">
    <property type="nucleotide sequence ID" value="NZ_JAHQCX010000001.1"/>
</dbReference>
<dbReference type="Proteomes" id="UP001314681">
    <property type="component" value="Unassembled WGS sequence"/>
</dbReference>
<evidence type="ECO:0000313" key="10">
    <source>
        <dbReference type="Proteomes" id="UP001314681"/>
    </source>
</evidence>
<dbReference type="InterPro" id="IPR024194">
    <property type="entry name" value="Ac/AlaTfrase_AlgI/DltB"/>
</dbReference>
<proteinExistence type="inferred from homology"/>
<evidence type="ECO:0000256" key="7">
    <source>
        <dbReference type="PIRNR" id="PIRNR016636"/>
    </source>
</evidence>
<feature type="transmembrane region" description="Helical" evidence="8">
    <location>
        <begin position="400"/>
        <end position="419"/>
    </location>
</feature>
<keyword evidence="7" id="KW-0808">Transferase</keyword>
<feature type="transmembrane region" description="Helical" evidence="8">
    <location>
        <begin position="48"/>
        <end position="65"/>
    </location>
</feature>
<feature type="transmembrane region" description="Helical" evidence="8">
    <location>
        <begin position="77"/>
        <end position="95"/>
    </location>
</feature>
<organism evidence="9 10">
    <name type="scientific">Diplocloster modestus</name>
    <dbReference type="NCBI Taxonomy" id="2850322"/>
    <lineage>
        <taxon>Bacteria</taxon>
        <taxon>Bacillati</taxon>
        <taxon>Bacillota</taxon>
        <taxon>Clostridia</taxon>
        <taxon>Lachnospirales</taxon>
        <taxon>Lachnospiraceae</taxon>
        <taxon>Diplocloster</taxon>
    </lineage>
</organism>
<comment type="subcellular location">
    <subcellularLocation>
        <location evidence="1">Cell membrane</location>
        <topology evidence="1">Multi-pass membrane protein</topology>
    </subcellularLocation>
</comment>
<protein>
    <submittedName>
        <fullName evidence="9">MBOAT family protein</fullName>
    </submittedName>
</protein>
<feature type="transmembrane region" description="Helical" evidence="8">
    <location>
        <begin position="302"/>
        <end position="319"/>
    </location>
</feature>
<sequence>MVFSTPIFLFAFLPFTILLYYFSQEKLRNLILLAVSLIFYAWGEPYAVILMIFSITINYMFGLLVDKSTRPVLQKTVLILSVIANLGILIIFKYSSFIIINLNTLLSTNLPDPQIPLPIGISFFTFQAMSYVIDVYRKDGNVQKNYFSLALYISFFPQLIAGPIVRYKDIDNQIRNRSVNYRQMASGIQRFLIGLSKKVLISNVVGELVDNLFIVSMDYWTTGISWLVIICYTLQIYFDFSAYSDMAIGLGRMFGFEFLENFNYPYNATSIRDFWRKWHISLSTWFRDYLYIPLGGSRCATWRIYLNQLIVFFLCGLWHGSSWNFVIWGLIHGLFLVLERIGLGNFVNKLWKPLQHVYTLLIVMIGWVFFRAETLSSATQMLTIMFGSGAKLSGYNLSQYITPLLLIVIIIGVIISSGYPTKILDNLENKYKHTKNIHIIACFKIACLTILMILSFSSIASGAYNPFIYFRF</sequence>
<reference evidence="9 10" key="1">
    <citation type="submission" date="2021-06" db="EMBL/GenBank/DDBJ databases">
        <title>Description of novel taxa of the family Lachnospiraceae.</title>
        <authorList>
            <person name="Chaplin A.V."/>
            <person name="Sokolova S.R."/>
            <person name="Pikina A.P."/>
            <person name="Korzhanova M."/>
            <person name="Belova V."/>
            <person name="Korostin D."/>
            <person name="Efimov B.A."/>
        </authorList>
    </citation>
    <scope>NUCLEOTIDE SEQUENCE [LARGE SCALE GENOMIC DNA]</scope>
    <source>
        <strain evidence="9 10">ASD4241</strain>
    </source>
</reference>
<dbReference type="InterPro" id="IPR051085">
    <property type="entry name" value="MB_O-acyltransferase"/>
</dbReference>
<feature type="transmembrane region" description="Helical" evidence="8">
    <location>
        <begin position="355"/>
        <end position="372"/>
    </location>
</feature>
<evidence type="ECO:0000256" key="2">
    <source>
        <dbReference type="ARBA" id="ARBA00010323"/>
    </source>
</evidence>
<accession>A0ABS6K1A9</accession>
<dbReference type="PIRSF" id="PIRSF500217">
    <property type="entry name" value="AlgI"/>
    <property type="match status" value="1"/>
</dbReference>
<comment type="similarity">
    <text evidence="2 7">Belongs to the membrane-bound acyltransferase family.</text>
</comment>
<feature type="transmembrane region" description="Helical" evidence="8">
    <location>
        <begin position="145"/>
        <end position="165"/>
    </location>
</feature>
<evidence type="ECO:0000256" key="5">
    <source>
        <dbReference type="ARBA" id="ARBA00022989"/>
    </source>
</evidence>
<gene>
    <name evidence="9" type="ORF">KTH90_01255</name>
</gene>
<keyword evidence="7" id="KW-0012">Acyltransferase</keyword>
<keyword evidence="10" id="KW-1185">Reference proteome</keyword>
<feature type="transmembrane region" description="Helical" evidence="8">
    <location>
        <begin position="6"/>
        <end position="22"/>
    </location>
</feature>
<feature type="transmembrane region" description="Helical" evidence="8">
    <location>
        <begin position="115"/>
        <end position="133"/>
    </location>
</feature>
<comment type="caution">
    <text evidence="9">The sequence shown here is derived from an EMBL/GenBank/DDBJ whole genome shotgun (WGS) entry which is preliminary data.</text>
</comment>